<proteinExistence type="predicted"/>
<dbReference type="Proteomes" id="UP000790377">
    <property type="component" value="Unassembled WGS sequence"/>
</dbReference>
<organism evidence="1 2">
    <name type="scientific">Hygrophoropsis aurantiaca</name>
    <dbReference type="NCBI Taxonomy" id="72124"/>
    <lineage>
        <taxon>Eukaryota</taxon>
        <taxon>Fungi</taxon>
        <taxon>Dikarya</taxon>
        <taxon>Basidiomycota</taxon>
        <taxon>Agaricomycotina</taxon>
        <taxon>Agaricomycetes</taxon>
        <taxon>Agaricomycetidae</taxon>
        <taxon>Boletales</taxon>
        <taxon>Coniophorineae</taxon>
        <taxon>Hygrophoropsidaceae</taxon>
        <taxon>Hygrophoropsis</taxon>
    </lineage>
</organism>
<evidence type="ECO:0000313" key="2">
    <source>
        <dbReference type="Proteomes" id="UP000790377"/>
    </source>
</evidence>
<name>A0ACB8A4S4_9AGAM</name>
<reference evidence="1" key="1">
    <citation type="journal article" date="2021" name="New Phytol.">
        <title>Evolutionary innovations through gain and loss of genes in the ectomycorrhizal Boletales.</title>
        <authorList>
            <person name="Wu G."/>
            <person name="Miyauchi S."/>
            <person name="Morin E."/>
            <person name="Kuo A."/>
            <person name="Drula E."/>
            <person name="Varga T."/>
            <person name="Kohler A."/>
            <person name="Feng B."/>
            <person name="Cao Y."/>
            <person name="Lipzen A."/>
            <person name="Daum C."/>
            <person name="Hundley H."/>
            <person name="Pangilinan J."/>
            <person name="Johnson J."/>
            <person name="Barry K."/>
            <person name="LaButti K."/>
            <person name="Ng V."/>
            <person name="Ahrendt S."/>
            <person name="Min B."/>
            <person name="Choi I.G."/>
            <person name="Park H."/>
            <person name="Plett J.M."/>
            <person name="Magnuson J."/>
            <person name="Spatafora J.W."/>
            <person name="Nagy L.G."/>
            <person name="Henrissat B."/>
            <person name="Grigoriev I.V."/>
            <person name="Yang Z.L."/>
            <person name="Xu J."/>
            <person name="Martin F.M."/>
        </authorList>
    </citation>
    <scope>NUCLEOTIDE SEQUENCE</scope>
    <source>
        <strain evidence="1">ATCC 28755</strain>
    </source>
</reference>
<comment type="caution">
    <text evidence="1">The sequence shown here is derived from an EMBL/GenBank/DDBJ whole genome shotgun (WGS) entry which is preliminary data.</text>
</comment>
<gene>
    <name evidence="1" type="ORF">BJ138DRAFT_1158176</name>
</gene>
<protein>
    <submittedName>
        <fullName evidence="1">Uncharacterized protein</fullName>
    </submittedName>
</protein>
<evidence type="ECO:0000313" key="1">
    <source>
        <dbReference type="EMBL" id="KAH7908217.1"/>
    </source>
</evidence>
<accession>A0ACB8A4S4</accession>
<sequence length="409" mass="45605">MLRKYPTHILRSIIPAAHKARRLPPFQQSSRPIFNHGDCLSGPSMLATFPRLLKSRIHELFLRDGLAPVTEFSIEGISANDYDQLMKDMEQDRDEIWEKFRIDISRDALVVKAVGFGHEILQEIIAYAQGLPINSASPLPKIDLKADPEITAAKFSFGGSTDIALVDGKTQPDLSIYPPVDHSTDSSSPAILTRALRNGTPTVIFEVGYSQKSASLNHTLVHAIGGSVGAVRLAIGIKISHSKTHTKEKSTRATVTAWSFSSAQPLESYKGPTNKVIPSKSARGQPPREYTYVCKTESGLVSKLTITQAQEFNILPDESGGDIVILNRHLYRKPEPSLDDNAVAFTIPVPIIRRVVQMHEERQSELDLVKRLGKQKPYDNYHEWDEWNREIDARPGTEKIQVGRDSKKE</sequence>
<dbReference type="EMBL" id="MU267837">
    <property type="protein sequence ID" value="KAH7908217.1"/>
    <property type="molecule type" value="Genomic_DNA"/>
</dbReference>
<keyword evidence="2" id="KW-1185">Reference proteome</keyword>